<accession>A0ABU7F544</accession>
<evidence type="ECO:0000313" key="2">
    <source>
        <dbReference type="Proteomes" id="UP001352852"/>
    </source>
</evidence>
<name>A0ABU7F544_9TELE</name>
<comment type="caution">
    <text evidence="1">The sequence shown here is derived from an EMBL/GenBank/DDBJ whole genome shotgun (WGS) entry which is preliminary data.</text>
</comment>
<dbReference type="Proteomes" id="UP001352852">
    <property type="component" value="Unassembled WGS sequence"/>
</dbReference>
<proteinExistence type="predicted"/>
<feature type="non-terminal residue" evidence="1">
    <location>
        <position position="844"/>
    </location>
</feature>
<protein>
    <submittedName>
        <fullName evidence="1">Uncharacterized protein</fullName>
    </submittedName>
</protein>
<keyword evidence="2" id="KW-1185">Reference proteome</keyword>
<sequence length="844" mass="95357">MILDSIRELRLDVAKTVTLNDPTFIQMWFGRRLRPFLPAVSQDFLSCLTTKTLNCSTYQSMNNTAEPRCISSATQSADWVKMNFGFFSRFASLLDFYELNPHFSGLEALQVLSSKQLAEMLLLPLRTPPERDVVIHNVFDFLLESPEERKVTEVLGFMVQLAREVNPPCSVYKTIFDRLFEARTLMPPQLEPAIWAGIDELMSIAAEECVPVDITCPDTRINSTYICRGINSSDLQSYLSNSKQVSCKFTLEEYACAQLEDFTAEQLASLMSRNFSCASYQQILQVFVDHFEEMPLQQQQVVLRDFIQRFLLKPYSGPGCLSSFNNSAQWLTDNLGPFSELVLVSELLHLNPLFNPLEAIQVLIPKQRVELLALNLSVNTDTVINMLFEYMTAAPEERRLTEFLSHLVIFTEMGNLSCSSYKTLFTRLDDAMATASSKIASSITYTKLALSKQLPLGCIIYSGECDVTMPNETEICIGINSTELQKHLDDGAMAGRFCSFSVEEFACASLSDLTAQDLAAMLRCDRAFNSSGSKPVWKLFLSKATMVLDEALDLLNNTMLEPQNPSASMILDSIRELRLDVAKTVIFNDPTFIQMWFGRRLRPFLPAVSQDFLSCLATKTLNCSTYQSIVQILGEIQPYMMNGREMSVFTHFIRVFLTRNNTAEPRCISSATQSADWVKMNFGFFSRFASLLDFYELNPHFSGLEALQVLSSKQLAEMLLLPLRTPPERDVVIHNVFDFLLESPEERQVTEVLNFMVQLAREVNPPCSVYKIILDRLYGAITMISRQLEPAIWAGIDELMSIAPEECLPADITCPDTRINSTYICRGINSSDLQSYLSNSKQVS</sequence>
<dbReference type="EMBL" id="JAHUTJ010075388">
    <property type="protein sequence ID" value="MED6294181.1"/>
    <property type="molecule type" value="Genomic_DNA"/>
</dbReference>
<gene>
    <name evidence="1" type="ORF">CHARACLAT_018465</name>
</gene>
<evidence type="ECO:0000313" key="1">
    <source>
        <dbReference type="EMBL" id="MED6294181.1"/>
    </source>
</evidence>
<reference evidence="1 2" key="1">
    <citation type="submission" date="2021-06" db="EMBL/GenBank/DDBJ databases">
        <authorList>
            <person name="Palmer J.M."/>
        </authorList>
    </citation>
    <scope>NUCLEOTIDE SEQUENCE [LARGE SCALE GENOMIC DNA]</scope>
    <source>
        <strain evidence="1 2">CL_MEX2019</strain>
        <tissue evidence="1">Muscle</tissue>
    </source>
</reference>
<organism evidence="1 2">
    <name type="scientific">Characodon lateralis</name>
    <dbReference type="NCBI Taxonomy" id="208331"/>
    <lineage>
        <taxon>Eukaryota</taxon>
        <taxon>Metazoa</taxon>
        <taxon>Chordata</taxon>
        <taxon>Craniata</taxon>
        <taxon>Vertebrata</taxon>
        <taxon>Euteleostomi</taxon>
        <taxon>Actinopterygii</taxon>
        <taxon>Neopterygii</taxon>
        <taxon>Teleostei</taxon>
        <taxon>Neoteleostei</taxon>
        <taxon>Acanthomorphata</taxon>
        <taxon>Ovalentaria</taxon>
        <taxon>Atherinomorphae</taxon>
        <taxon>Cyprinodontiformes</taxon>
        <taxon>Goodeidae</taxon>
        <taxon>Characodon</taxon>
    </lineage>
</organism>